<dbReference type="SUPFAM" id="SSF51735">
    <property type="entry name" value="NAD(P)-binding Rossmann-fold domains"/>
    <property type="match status" value="1"/>
</dbReference>
<dbReference type="PANTHER" id="PTHR43157">
    <property type="entry name" value="PHOSPHATIDYLINOSITOL-GLYCAN BIOSYNTHESIS CLASS F PROTEIN-RELATED"/>
    <property type="match status" value="1"/>
</dbReference>
<dbReference type="Gene3D" id="3.40.50.720">
    <property type="entry name" value="NAD(P)-binding Rossmann-like Domain"/>
    <property type="match status" value="1"/>
</dbReference>
<dbReference type="EMBL" id="JAEPRD010000034">
    <property type="protein sequence ID" value="KAG2205783.1"/>
    <property type="molecule type" value="Genomic_DNA"/>
</dbReference>
<dbReference type="GO" id="GO:0016491">
    <property type="term" value="F:oxidoreductase activity"/>
    <property type="evidence" value="ECO:0007669"/>
    <property type="project" value="UniProtKB-KW"/>
</dbReference>
<protein>
    <recommendedName>
        <fullName evidence="5">NAD(P)-binding protein</fullName>
    </recommendedName>
</protein>
<proteinExistence type="inferred from homology"/>
<gene>
    <name evidence="3" type="ORF">INT47_003966</name>
</gene>
<dbReference type="PANTHER" id="PTHR43157:SF31">
    <property type="entry name" value="PHOSPHATIDYLINOSITOL-GLYCAN BIOSYNTHESIS CLASS F PROTEIN"/>
    <property type="match status" value="1"/>
</dbReference>
<comment type="similarity">
    <text evidence="2">Belongs to the short-chain dehydrogenases/reductases (SDR) family.</text>
</comment>
<evidence type="ECO:0000256" key="1">
    <source>
        <dbReference type="ARBA" id="ARBA00023002"/>
    </source>
</evidence>
<keyword evidence="1" id="KW-0560">Oxidoreductase</keyword>
<name>A0A8H7R9N6_9FUNG</name>
<dbReference type="AlphaFoldDB" id="A0A8H7R9N6"/>
<dbReference type="PRINTS" id="PR00080">
    <property type="entry name" value="SDRFAMILY"/>
</dbReference>
<dbReference type="Pfam" id="PF00106">
    <property type="entry name" value="adh_short"/>
    <property type="match status" value="1"/>
</dbReference>
<evidence type="ECO:0000256" key="2">
    <source>
        <dbReference type="RuleBase" id="RU000363"/>
    </source>
</evidence>
<dbReference type="CDD" id="cd05327">
    <property type="entry name" value="retinol-DH_like_SDR_c_like"/>
    <property type="match status" value="1"/>
</dbReference>
<reference evidence="3" key="1">
    <citation type="submission" date="2020-12" db="EMBL/GenBank/DDBJ databases">
        <title>Metabolic potential, ecology and presence of endohyphal bacteria is reflected in genomic diversity of Mucoromycotina.</title>
        <authorList>
            <person name="Muszewska A."/>
            <person name="Okrasinska A."/>
            <person name="Steczkiewicz K."/>
            <person name="Drgas O."/>
            <person name="Orlowska M."/>
            <person name="Perlinska-Lenart U."/>
            <person name="Aleksandrzak-Piekarczyk T."/>
            <person name="Szatraj K."/>
            <person name="Zielenkiewicz U."/>
            <person name="Pilsyk S."/>
            <person name="Malc E."/>
            <person name="Mieczkowski P."/>
            <person name="Kruszewska J.S."/>
            <person name="Biernat P."/>
            <person name="Pawlowska J."/>
        </authorList>
    </citation>
    <scope>NUCLEOTIDE SEQUENCE</scope>
    <source>
        <strain evidence="3">WA0000017839</strain>
    </source>
</reference>
<evidence type="ECO:0000313" key="3">
    <source>
        <dbReference type="EMBL" id="KAG2205783.1"/>
    </source>
</evidence>
<evidence type="ECO:0000313" key="4">
    <source>
        <dbReference type="Proteomes" id="UP000603453"/>
    </source>
</evidence>
<evidence type="ECO:0008006" key="5">
    <source>
        <dbReference type="Google" id="ProtNLM"/>
    </source>
</evidence>
<accession>A0A8H7R9N6</accession>
<dbReference type="InterPro" id="IPR002347">
    <property type="entry name" value="SDR_fam"/>
</dbReference>
<dbReference type="OrthoDB" id="191139at2759"/>
<dbReference type="Proteomes" id="UP000603453">
    <property type="component" value="Unassembled WGS sequence"/>
</dbReference>
<organism evidence="3 4">
    <name type="scientific">Mucor saturninus</name>
    <dbReference type="NCBI Taxonomy" id="64648"/>
    <lineage>
        <taxon>Eukaryota</taxon>
        <taxon>Fungi</taxon>
        <taxon>Fungi incertae sedis</taxon>
        <taxon>Mucoromycota</taxon>
        <taxon>Mucoromycotina</taxon>
        <taxon>Mucoromycetes</taxon>
        <taxon>Mucorales</taxon>
        <taxon>Mucorineae</taxon>
        <taxon>Mucoraceae</taxon>
        <taxon>Mucor</taxon>
    </lineage>
</organism>
<comment type="caution">
    <text evidence="3">The sequence shown here is derived from an EMBL/GenBank/DDBJ whole genome shotgun (WGS) entry which is preliminary data.</text>
</comment>
<dbReference type="PRINTS" id="PR00081">
    <property type="entry name" value="GDHRDH"/>
</dbReference>
<dbReference type="InterPro" id="IPR036291">
    <property type="entry name" value="NAD(P)-bd_dom_sf"/>
</dbReference>
<sequence length="313" mass="34819">MLDYFAKRNFSIEQIPDLSGKIAIITGSSTGIGKVCALEMARKGCTVILACRNQEKTKTVVEEIKAETGNQNVDFIQLDLLKLDSVTKFAQEFKSRYTHLHILLNNAGVMMSPFALSEDGIESQFATNHVAHYYLTMLLLPVLEGSTPSRIVNVSSMAHNIHFKKLNLETISDPKKYNRTIHYAKSKTCNILFTRELTKRLEAKGSNVFVNANHPGIVASDLSRHIVGINSLGSYLYNKLLCISAEDGALTQLYLATSPDVENEKIKGKYYVPFANVQLPKGVASQDDTPLELWNFTENLLKEKVNGYEGAPI</sequence>
<keyword evidence="4" id="KW-1185">Reference proteome</keyword>